<evidence type="ECO:0000256" key="2">
    <source>
        <dbReference type="ARBA" id="ARBA00022801"/>
    </source>
</evidence>
<dbReference type="PROSITE" id="PS51206">
    <property type="entry name" value="SF3_HELICASE_1"/>
    <property type="match status" value="1"/>
</dbReference>
<proteinExistence type="predicted"/>
<dbReference type="Pfam" id="PF09250">
    <property type="entry name" value="Prim-Pol"/>
    <property type="match status" value="1"/>
</dbReference>
<dbReference type="SUPFAM" id="SSF52540">
    <property type="entry name" value="P-loop containing nucleoside triphosphate hydrolases"/>
    <property type="match status" value="1"/>
</dbReference>
<dbReference type="Proteomes" id="UP001059901">
    <property type="component" value="Segment"/>
</dbReference>
<dbReference type="InterPro" id="IPR027417">
    <property type="entry name" value="P-loop_NTPase"/>
</dbReference>
<dbReference type="InterPro" id="IPR014818">
    <property type="entry name" value="Phage/plasmid_primase_P4_C"/>
</dbReference>
<evidence type="ECO:0000313" key="6">
    <source>
        <dbReference type="Proteomes" id="UP001059901"/>
    </source>
</evidence>
<dbReference type="SUPFAM" id="SSF56747">
    <property type="entry name" value="Prim-pol domain"/>
    <property type="match status" value="1"/>
</dbReference>
<accession>A0A9E7Q614</accession>
<keyword evidence="3" id="KW-0067">ATP-binding</keyword>
<dbReference type="InterPro" id="IPR015330">
    <property type="entry name" value="DNA_primase/pol_bifunc_N"/>
</dbReference>
<reference evidence="5 6" key="1">
    <citation type="submission" date="2022-06" db="EMBL/GenBank/DDBJ databases">
        <authorList>
            <person name="Ballarin S.Y."/>
            <person name="Balusa N.G."/>
            <person name="Bell M.S."/>
            <person name="Caballero S.M."/>
            <person name="Chan J."/>
            <person name="Farez M.P."/>
            <person name="Guillen-Tapia A."/>
            <person name="Pierre-Louis N.T."/>
            <person name="Polishuk V.D."/>
            <person name="Soni B."/>
            <person name="Torruellas Garcia J."/>
            <person name="Crump K.E."/>
            <person name="Garlena R.A."/>
            <person name="Russell D.A."/>
            <person name="Jacobs-Sera D."/>
            <person name="Hatfull G.F."/>
        </authorList>
    </citation>
    <scope>NUCLEOTIDE SEQUENCE [LARGE SCALE GENOMIC DNA]</scope>
</reference>
<dbReference type="InterPro" id="IPR006500">
    <property type="entry name" value="Helicase_put_C_phage/plasmid"/>
</dbReference>
<dbReference type="GO" id="GO:0005524">
    <property type="term" value="F:ATP binding"/>
    <property type="evidence" value="ECO:0007669"/>
    <property type="project" value="UniProtKB-KW"/>
</dbReference>
<sequence length="907" mass="102797">MTEPARDINSSRPFHNTWEEYVEKGWVPIPLKPRLKNPNDVGTTGRKNPLPKGEDLTAWIKKFADDAPQKANIGLRMDQTIIGIDIDHYGEKTGYNQYEKMVEKFGPLPDTYISTARADGKSGIRFFRIPRKYVGKLSWSGKASSHIDIIQYVHRFAAVYPSYHPETEGQYAWYDSEWNPIEIPSVADLPELPKEWVKFLTRGFMAWQAKPMDIDSSLTKVQEWYESHTAQGEMCRTMKKYLKTAIDGLDDAAAHDPLVKGHYSILMAAVDDQGHRGSLIAAKEFENAWLNRVKSEDGKRSGLREAKSEIYRSRAGALRLAKGRILGDSRDEDSELLNSIDWTASACRCIDMSEFEVEESTENSSTVALVRRTDSDGADDDGAGPADFPKNHKGNAMYMDYLYGENIKWLSDAKLFLHWNNRSWKYDNDGHNLTKAAFDVVRRNQEIYADHLKGIYLELKERLDQARRDELRDGTIKSLEAETKEARAIWKEWASWALSSGMDNHVNSSINLWKSKDGNHIESNVLNNDPYLLGVANGVVELGKGTVILRQAKREDYVTLNTNVKYFEGGLDEIKNKGGDLFVGAKLWEQYLDTFIPNLEVRHFVQKLMGYSMLGDNRERLLVFLHGTTSTGKTLIVEATMAAMGEYAAPFPMSIFEDNDEKKPVLLNLRDKRLITSDEISAVAQMDEAVAKRLTGDTASSGRYLNSNKTESFKLKGLPIIATNNAPNMSHADSGFARRLCVVGFDHKIKNEDPGVKEKILTYSKEAVFAWMVEGYINYSKEGLHRNTWPEAVLSATERFMGDLSPFGEFFRDNIITVDYDPTNEDTRRDTSLSLQQIHRAYKSWAEKTGEENVMGERLFARKMSGINHVLEQGKYFDNKNTKRYRGLAFSNGEGEVKSVNFKGGTA</sequence>
<organism evidence="5 6">
    <name type="scientific">Gordonia phage NovaSharks</name>
    <dbReference type="NCBI Taxonomy" id="2927258"/>
    <lineage>
        <taxon>Viruses</taxon>
        <taxon>Duplodnaviria</taxon>
        <taxon>Heunggongvirae</taxon>
        <taxon>Uroviricota</taxon>
        <taxon>Caudoviricetes</taxon>
        <taxon>Dovevirinae</taxon>
        <taxon>Lambovirus</taxon>
        <taxon>Lambovirus novasharks</taxon>
    </lineage>
</organism>
<dbReference type="Gene3D" id="3.40.50.300">
    <property type="entry name" value="P-loop containing nucleotide triphosphate hydrolases"/>
    <property type="match status" value="1"/>
</dbReference>
<gene>
    <name evidence="5" type="primary">88</name>
    <name evidence="5" type="ORF">SEA_NOVASHARKS_88</name>
</gene>
<dbReference type="PANTHER" id="PTHR35372">
    <property type="entry name" value="ATP BINDING PROTEIN-RELATED"/>
    <property type="match status" value="1"/>
</dbReference>
<dbReference type="PANTHER" id="PTHR35372:SF2">
    <property type="entry name" value="SF3 HELICASE DOMAIN-CONTAINING PROTEIN"/>
    <property type="match status" value="1"/>
</dbReference>
<evidence type="ECO:0000256" key="3">
    <source>
        <dbReference type="ARBA" id="ARBA00022840"/>
    </source>
</evidence>
<feature type="domain" description="SF3 helicase" evidence="4">
    <location>
        <begin position="600"/>
        <end position="758"/>
    </location>
</feature>
<keyword evidence="6" id="KW-1185">Reference proteome</keyword>
<dbReference type="GO" id="GO:0004386">
    <property type="term" value="F:helicase activity"/>
    <property type="evidence" value="ECO:0007669"/>
    <property type="project" value="UniProtKB-KW"/>
</dbReference>
<dbReference type="InterPro" id="IPR014015">
    <property type="entry name" value="Helicase_SF3_DNA-vir"/>
</dbReference>
<dbReference type="SMART" id="SM00943">
    <property type="entry name" value="Prim-Pol"/>
    <property type="match status" value="1"/>
</dbReference>
<name>A0A9E7Q614_9CAUD</name>
<dbReference type="GO" id="GO:0016787">
    <property type="term" value="F:hydrolase activity"/>
    <property type="evidence" value="ECO:0007669"/>
    <property type="project" value="UniProtKB-KW"/>
</dbReference>
<evidence type="ECO:0000259" key="4">
    <source>
        <dbReference type="PROSITE" id="PS51206"/>
    </source>
</evidence>
<dbReference type="EMBL" id="ON755187">
    <property type="protein sequence ID" value="UVF61791.1"/>
    <property type="molecule type" value="Genomic_DNA"/>
</dbReference>
<evidence type="ECO:0000256" key="1">
    <source>
        <dbReference type="ARBA" id="ARBA00022741"/>
    </source>
</evidence>
<evidence type="ECO:0000313" key="5">
    <source>
        <dbReference type="EMBL" id="UVF61791.1"/>
    </source>
</evidence>
<dbReference type="NCBIfam" id="TIGR01613">
    <property type="entry name" value="primase_Cterm"/>
    <property type="match status" value="1"/>
</dbReference>
<dbReference type="InterPro" id="IPR051620">
    <property type="entry name" value="ORF904-like_C"/>
</dbReference>
<keyword evidence="1" id="KW-0547">Nucleotide-binding</keyword>
<protein>
    <submittedName>
        <fullName evidence="5">DNA primase/polymerase</fullName>
    </submittedName>
</protein>
<dbReference type="Pfam" id="PF08706">
    <property type="entry name" value="D5_N"/>
    <property type="match status" value="1"/>
</dbReference>
<keyword evidence="2" id="KW-0378">Hydrolase</keyword>